<feature type="transmembrane region" description="Helical" evidence="10">
    <location>
        <begin position="135"/>
        <end position="156"/>
    </location>
</feature>
<dbReference type="PANTHER" id="PTHR44936">
    <property type="entry name" value="SENSOR PROTEIN CREC"/>
    <property type="match status" value="1"/>
</dbReference>
<dbReference type="PANTHER" id="PTHR44936:SF10">
    <property type="entry name" value="SENSOR PROTEIN RSTB"/>
    <property type="match status" value="1"/>
</dbReference>
<dbReference type="Gene3D" id="1.10.287.130">
    <property type="match status" value="1"/>
</dbReference>
<evidence type="ECO:0000256" key="9">
    <source>
        <dbReference type="ARBA" id="ARBA00022840"/>
    </source>
</evidence>
<feature type="domain" description="HAMP" evidence="12">
    <location>
        <begin position="157"/>
        <end position="209"/>
    </location>
</feature>
<dbReference type="GO" id="GO:0005524">
    <property type="term" value="F:ATP binding"/>
    <property type="evidence" value="ECO:0007669"/>
    <property type="project" value="UniProtKB-KW"/>
</dbReference>
<dbReference type="CDD" id="cd00082">
    <property type="entry name" value="HisKA"/>
    <property type="match status" value="1"/>
</dbReference>
<dbReference type="Proteomes" id="UP000587760">
    <property type="component" value="Unassembled WGS sequence"/>
</dbReference>
<dbReference type="InterPro" id="IPR005467">
    <property type="entry name" value="His_kinase_dom"/>
</dbReference>
<dbReference type="AlphaFoldDB" id="A0A841R688"/>
<dbReference type="Gene3D" id="3.30.565.10">
    <property type="entry name" value="Histidine kinase-like ATPase, C-terminal domain"/>
    <property type="match status" value="1"/>
</dbReference>
<dbReference type="SUPFAM" id="SSF55874">
    <property type="entry name" value="ATPase domain of HSP90 chaperone/DNA topoisomerase II/histidine kinase"/>
    <property type="match status" value="1"/>
</dbReference>
<evidence type="ECO:0000313" key="13">
    <source>
        <dbReference type="EMBL" id="MBB6479375.1"/>
    </source>
</evidence>
<dbReference type="GO" id="GO:0005886">
    <property type="term" value="C:plasma membrane"/>
    <property type="evidence" value="ECO:0007669"/>
    <property type="project" value="UniProtKB-SubCell"/>
</dbReference>
<dbReference type="Pfam" id="PF00512">
    <property type="entry name" value="HisKA"/>
    <property type="match status" value="1"/>
</dbReference>
<keyword evidence="10" id="KW-0472">Membrane</keyword>
<comment type="catalytic activity">
    <reaction evidence="1">
        <text>ATP + protein L-histidine = ADP + protein N-phospho-L-histidine.</text>
        <dbReference type="EC" id="2.7.13.3"/>
    </reaction>
</comment>
<evidence type="ECO:0000256" key="1">
    <source>
        <dbReference type="ARBA" id="ARBA00000085"/>
    </source>
</evidence>
<accession>A0A841R688</accession>
<sequence length="424" mass="47277">MKVHPMHSVFIKLLGAFSAAFIVILIALMALRFLTAASPNMEISIDKARDYVQYLVYEIGNPPDLDKARDISASAGISIVITGPDLKWSSHGIYFNDEDDFPYFFPDWLDRQIVIESGNYSFRFSEFHSDLPLSLAFWIIMGSAVVVALLATYFMVRHLLKPLREMYGVALELGRANWKERVHPKGNDEFAVLGKALNSMADQIERHILSMHDLLGAISHELRSPLTRMKVALEFINDKSISESLSEEIDVLDRLTGDLLEQRRLAEGQGFLNREDLSLHSWLDGLSKSYLLEGFPLTIRKEGPDRLVRLDRSRMELAVRNLLENARKYASDSPVDLTVHSNGADGGFYLEVADRGPGVPEAMLVRLGEPFLLGDRSRSGRRDSGGFGLGLSIVKAVAEAHGAVFLPENRAGGGFSLRLVFPES</sequence>
<dbReference type="GO" id="GO:0000155">
    <property type="term" value="F:phosphorelay sensor kinase activity"/>
    <property type="evidence" value="ECO:0007669"/>
    <property type="project" value="InterPro"/>
</dbReference>
<dbReference type="SMART" id="SM00387">
    <property type="entry name" value="HATPase_c"/>
    <property type="match status" value="1"/>
</dbReference>
<dbReference type="InterPro" id="IPR036890">
    <property type="entry name" value="HATPase_C_sf"/>
</dbReference>
<evidence type="ECO:0000256" key="5">
    <source>
        <dbReference type="ARBA" id="ARBA00022553"/>
    </source>
</evidence>
<dbReference type="Pfam" id="PF00672">
    <property type="entry name" value="HAMP"/>
    <property type="match status" value="1"/>
</dbReference>
<dbReference type="InterPro" id="IPR003594">
    <property type="entry name" value="HATPase_dom"/>
</dbReference>
<evidence type="ECO:0000259" key="12">
    <source>
        <dbReference type="PROSITE" id="PS50885"/>
    </source>
</evidence>
<evidence type="ECO:0000256" key="10">
    <source>
        <dbReference type="SAM" id="Phobius"/>
    </source>
</evidence>
<dbReference type="InterPro" id="IPR004358">
    <property type="entry name" value="Sig_transdc_His_kin-like_C"/>
</dbReference>
<dbReference type="RefSeq" id="WP_184744567.1">
    <property type="nucleotide sequence ID" value="NZ_JACHGJ010000002.1"/>
</dbReference>
<keyword evidence="9" id="KW-0067">ATP-binding</keyword>
<protein>
    <recommendedName>
        <fullName evidence="3">histidine kinase</fullName>
        <ecNumber evidence="3">2.7.13.3</ecNumber>
    </recommendedName>
</protein>
<keyword evidence="10" id="KW-1133">Transmembrane helix</keyword>
<dbReference type="SUPFAM" id="SSF158472">
    <property type="entry name" value="HAMP domain-like"/>
    <property type="match status" value="1"/>
</dbReference>
<dbReference type="EMBL" id="JACHGJ010000002">
    <property type="protein sequence ID" value="MBB6479375.1"/>
    <property type="molecule type" value="Genomic_DNA"/>
</dbReference>
<gene>
    <name evidence="13" type="ORF">HNR50_001033</name>
</gene>
<dbReference type="Pfam" id="PF02518">
    <property type="entry name" value="HATPase_c"/>
    <property type="match status" value="1"/>
</dbReference>
<dbReference type="Gene3D" id="6.10.340.10">
    <property type="match status" value="1"/>
</dbReference>
<keyword evidence="14" id="KW-1185">Reference proteome</keyword>
<dbReference type="InterPro" id="IPR003661">
    <property type="entry name" value="HisK_dim/P_dom"/>
</dbReference>
<keyword evidence="5" id="KW-0597">Phosphoprotein</keyword>
<name>A0A841R688_9SPIO</name>
<feature type="transmembrane region" description="Helical" evidence="10">
    <location>
        <begin position="9"/>
        <end position="31"/>
    </location>
</feature>
<dbReference type="PROSITE" id="PS50109">
    <property type="entry name" value="HIS_KIN"/>
    <property type="match status" value="1"/>
</dbReference>
<evidence type="ECO:0000259" key="11">
    <source>
        <dbReference type="PROSITE" id="PS50109"/>
    </source>
</evidence>
<evidence type="ECO:0000313" key="14">
    <source>
        <dbReference type="Proteomes" id="UP000587760"/>
    </source>
</evidence>
<keyword evidence="6" id="KW-0808">Transferase</keyword>
<keyword evidence="4" id="KW-1003">Cell membrane</keyword>
<dbReference type="InterPro" id="IPR050980">
    <property type="entry name" value="2C_sensor_his_kinase"/>
</dbReference>
<dbReference type="EC" id="2.7.13.3" evidence="3"/>
<feature type="domain" description="Histidine kinase" evidence="11">
    <location>
        <begin position="217"/>
        <end position="424"/>
    </location>
</feature>
<evidence type="ECO:0000256" key="7">
    <source>
        <dbReference type="ARBA" id="ARBA00022741"/>
    </source>
</evidence>
<evidence type="ECO:0000256" key="8">
    <source>
        <dbReference type="ARBA" id="ARBA00022777"/>
    </source>
</evidence>
<keyword evidence="10" id="KW-0812">Transmembrane</keyword>
<evidence type="ECO:0000256" key="2">
    <source>
        <dbReference type="ARBA" id="ARBA00004651"/>
    </source>
</evidence>
<dbReference type="InterPro" id="IPR036097">
    <property type="entry name" value="HisK_dim/P_sf"/>
</dbReference>
<evidence type="ECO:0000256" key="6">
    <source>
        <dbReference type="ARBA" id="ARBA00022679"/>
    </source>
</evidence>
<comment type="caution">
    <text evidence="13">The sequence shown here is derived from an EMBL/GenBank/DDBJ whole genome shotgun (WGS) entry which is preliminary data.</text>
</comment>
<evidence type="ECO:0000256" key="4">
    <source>
        <dbReference type="ARBA" id="ARBA00022475"/>
    </source>
</evidence>
<dbReference type="InterPro" id="IPR003660">
    <property type="entry name" value="HAMP_dom"/>
</dbReference>
<dbReference type="CDD" id="cd06225">
    <property type="entry name" value="HAMP"/>
    <property type="match status" value="1"/>
</dbReference>
<proteinExistence type="predicted"/>
<organism evidence="13 14">
    <name type="scientific">Spirochaeta isovalerica</name>
    <dbReference type="NCBI Taxonomy" id="150"/>
    <lineage>
        <taxon>Bacteria</taxon>
        <taxon>Pseudomonadati</taxon>
        <taxon>Spirochaetota</taxon>
        <taxon>Spirochaetia</taxon>
        <taxon>Spirochaetales</taxon>
        <taxon>Spirochaetaceae</taxon>
        <taxon>Spirochaeta</taxon>
    </lineage>
</organism>
<dbReference type="SMART" id="SM00304">
    <property type="entry name" value="HAMP"/>
    <property type="match status" value="1"/>
</dbReference>
<comment type="subcellular location">
    <subcellularLocation>
        <location evidence="2">Cell membrane</location>
        <topology evidence="2">Multi-pass membrane protein</topology>
    </subcellularLocation>
</comment>
<dbReference type="PRINTS" id="PR00344">
    <property type="entry name" value="BCTRLSENSOR"/>
</dbReference>
<reference evidence="13 14" key="1">
    <citation type="submission" date="2020-08" db="EMBL/GenBank/DDBJ databases">
        <title>Genomic Encyclopedia of Type Strains, Phase IV (KMG-IV): sequencing the most valuable type-strain genomes for metagenomic binning, comparative biology and taxonomic classification.</title>
        <authorList>
            <person name="Goeker M."/>
        </authorList>
    </citation>
    <scope>NUCLEOTIDE SEQUENCE [LARGE SCALE GENOMIC DNA]</scope>
    <source>
        <strain evidence="13 14">DSM 2461</strain>
    </source>
</reference>
<evidence type="ECO:0000256" key="3">
    <source>
        <dbReference type="ARBA" id="ARBA00012438"/>
    </source>
</evidence>
<keyword evidence="7" id="KW-0547">Nucleotide-binding</keyword>
<dbReference type="PROSITE" id="PS50885">
    <property type="entry name" value="HAMP"/>
    <property type="match status" value="1"/>
</dbReference>
<dbReference type="SMART" id="SM00388">
    <property type="entry name" value="HisKA"/>
    <property type="match status" value="1"/>
</dbReference>
<keyword evidence="8 13" id="KW-0418">Kinase</keyword>
<dbReference type="SUPFAM" id="SSF47384">
    <property type="entry name" value="Homodimeric domain of signal transducing histidine kinase"/>
    <property type="match status" value="1"/>
</dbReference>